<dbReference type="PANTHER" id="PTHR43784:SF2">
    <property type="entry name" value="GDSL-LIKE LIPASE_ACYLHYDROLASE, PUTATIVE (AFU_ORTHOLOGUE AFUA_2G00820)-RELATED"/>
    <property type="match status" value="1"/>
</dbReference>
<name>A0A518RKF3_9SPHN</name>
<dbReference type="InterPro" id="IPR053140">
    <property type="entry name" value="GDSL_Rv0518-like"/>
</dbReference>
<dbReference type="Pfam" id="PF13472">
    <property type="entry name" value="Lipase_GDSL_2"/>
    <property type="match status" value="1"/>
</dbReference>
<sequence length="432" mass="45956">MRTRLLIAQFVLIAALFLIPGQSRAQDRWVSAWGTAQQLAPTPPPRLPPRDADKDAPAPPAPPPPPPQIPPTPATLEDQTVRMTVRPTIGGGTVRLQFSNAIGGEPLTIGRARLAKSTGGSATAPGSDRPLSFGGRPAVVIQPGAVAISDPVATDVAPFELLAVSIHLPGKTAVNTLHPLGLRTTYIAKGDRTADAALGDAETNRSYFWLTGVEVLAPGDAGTIVAFGDSITDGFATTPGAARAWPDLLAQRLQRDPRTRTLSVINMGISGNRVRRDGAGLSALARFDRDVLARPGVRWVILLEGINDINFAAIPNMPSSEAVTADELIAAYTQFIDRAHLHGIKVMGGTITPTEGLWLYSEKTEAIRQAVNRWIRESGTFDAVVDFDAAVRDPARPTRLNPRFDPGDHVHPNDAGNAAMAEAIDIARFAAR</sequence>
<evidence type="ECO:0000259" key="2">
    <source>
        <dbReference type="Pfam" id="PF13472"/>
    </source>
</evidence>
<dbReference type="InterPro" id="IPR036514">
    <property type="entry name" value="SGNH_hydro_sf"/>
</dbReference>
<dbReference type="PANTHER" id="PTHR43784">
    <property type="entry name" value="GDSL-LIKE LIPASE/ACYLHYDROLASE, PUTATIVE (AFU_ORTHOLOGUE AFUA_2G00820)-RELATED"/>
    <property type="match status" value="1"/>
</dbReference>
<dbReference type="RefSeq" id="WP_145849403.1">
    <property type="nucleotide sequence ID" value="NZ_CP042239.1"/>
</dbReference>
<dbReference type="KEGG" id="ssua:FPZ54_19225"/>
<proteinExistence type="predicted"/>
<evidence type="ECO:0000313" key="3">
    <source>
        <dbReference type="EMBL" id="QDX27931.1"/>
    </source>
</evidence>
<gene>
    <name evidence="3" type="ORF">FPZ54_19225</name>
</gene>
<dbReference type="Proteomes" id="UP000318055">
    <property type="component" value="Chromosome"/>
</dbReference>
<dbReference type="SUPFAM" id="SSF52266">
    <property type="entry name" value="SGNH hydrolase"/>
    <property type="match status" value="1"/>
</dbReference>
<evidence type="ECO:0000313" key="4">
    <source>
        <dbReference type="Proteomes" id="UP000318055"/>
    </source>
</evidence>
<reference evidence="3 4" key="1">
    <citation type="submission" date="2019-07" db="EMBL/GenBank/DDBJ databases">
        <title>Sphingomonas alkalisoli sp. nov., isolated from rhizosphere soil of Suaedae salsa.</title>
        <authorList>
            <person name="Zhang H."/>
            <person name="Xu L."/>
            <person name="Zhang J.-X."/>
            <person name="Sun J.-Q."/>
        </authorList>
    </citation>
    <scope>NUCLEOTIDE SEQUENCE [LARGE SCALE GENOMIC DNA]</scope>
    <source>
        <strain evidence="3 4">XS-10</strain>
    </source>
</reference>
<dbReference type="InterPro" id="IPR013830">
    <property type="entry name" value="SGNH_hydro"/>
</dbReference>
<protein>
    <submittedName>
        <fullName evidence="3">SGNH/GDSL hydrolase family protein</fullName>
    </submittedName>
</protein>
<evidence type="ECO:0000256" key="1">
    <source>
        <dbReference type="SAM" id="MobiDB-lite"/>
    </source>
</evidence>
<feature type="domain" description="SGNH hydrolase-type esterase" evidence="2">
    <location>
        <begin position="226"/>
        <end position="419"/>
    </location>
</feature>
<dbReference type="GO" id="GO:0016788">
    <property type="term" value="F:hydrolase activity, acting on ester bonds"/>
    <property type="evidence" value="ECO:0007669"/>
    <property type="project" value="UniProtKB-ARBA"/>
</dbReference>
<keyword evidence="3" id="KW-0378">Hydrolase</keyword>
<dbReference type="CDD" id="cd01830">
    <property type="entry name" value="XynE_like"/>
    <property type="match status" value="1"/>
</dbReference>
<dbReference type="EMBL" id="CP042239">
    <property type="protein sequence ID" value="QDX27931.1"/>
    <property type="molecule type" value="Genomic_DNA"/>
</dbReference>
<dbReference type="Gene3D" id="3.40.50.1110">
    <property type="entry name" value="SGNH hydrolase"/>
    <property type="match status" value="1"/>
</dbReference>
<dbReference type="OrthoDB" id="1828825at2"/>
<feature type="region of interest" description="Disordered" evidence="1">
    <location>
        <begin position="38"/>
        <end position="75"/>
    </location>
</feature>
<feature type="compositionally biased region" description="Pro residues" evidence="1">
    <location>
        <begin position="57"/>
        <end position="73"/>
    </location>
</feature>
<keyword evidence="4" id="KW-1185">Reference proteome</keyword>
<dbReference type="AlphaFoldDB" id="A0A518RKF3"/>
<accession>A0A518RKF3</accession>
<organism evidence="3 4">
    <name type="scientific">Sphingomonas suaedae</name>
    <dbReference type="NCBI Taxonomy" id="2599297"/>
    <lineage>
        <taxon>Bacteria</taxon>
        <taxon>Pseudomonadati</taxon>
        <taxon>Pseudomonadota</taxon>
        <taxon>Alphaproteobacteria</taxon>
        <taxon>Sphingomonadales</taxon>
        <taxon>Sphingomonadaceae</taxon>
        <taxon>Sphingomonas</taxon>
    </lineage>
</organism>